<keyword evidence="2" id="KW-1185">Reference proteome</keyword>
<dbReference type="EMBL" id="CP001634">
    <property type="protein sequence ID" value="ACR79584.1"/>
    <property type="molecule type" value="Genomic_DNA"/>
</dbReference>
<gene>
    <name evidence="1" type="ordered locus">Kole_0875</name>
</gene>
<evidence type="ECO:0000313" key="1">
    <source>
        <dbReference type="EMBL" id="ACR79584.1"/>
    </source>
</evidence>
<accession>C5CGK2</accession>
<dbReference type="InterPro" id="IPR006059">
    <property type="entry name" value="SBP"/>
</dbReference>
<dbReference type="Gene3D" id="3.40.190.10">
    <property type="entry name" value="Periplasmic binding protein-like II"/>
    <property type="match status" value="2"/>
</dbReference>
<protein>
    <submittedName>
        <fullName evidence="1">Extracellular solute-binding protein family 1</fullName>
    </submittedName>
</protein>
<dbReference type="Pfam" id="PF01547">
    <property type="entry name" value="SBP_bac_1"/>
    <property type="match status" value="1"/>
</dbReference>
<dbReference type="HOGENOM" id="CLU_031285_10_1_0"/>
<name>C5CGK2_KOSOT</name>
<dbReference type="PANTHER" id="PTHR43649">
    <property type="entry name" value="ARABINOSE-BINDING PROTEIN-RELATED"/>
    <property type="match status" value="1"/>
</dbReference>
<dbReference type="eggNOG" id="COG2182">
    <property type="taxonomic scope" value="Bacteria"/>
</dbReference>
<dbReference type="Proteomes" id="UP000002382">
    <property type="component" value="Chromosome"/>
</dbReference>
<dbReference type="PANTHER" id="PTHR43649:SF12">
    <property type="entry name" value="DIACETYLCHITOBIOSE BINDING PROTEIN DASA"/>
    <property type="match status" value="1"/>
</dbReference>
<dbReference type="InterPro" id="IPR050490">
    <property type="entry name" value="Bact_solute-bd_prot1"/>
</dbReference>
<dbReference type="STRING" id="521045.Kole_0875"/>
<dbReference type="AlphaFoldDB" id="C5CGK2"/>
<dbReference type="OrthoDB" id="9772007at2"/>
<sequence length="406" mass="46170">MRRVLLVTVLLISLLAVVAEGKVVLKFWNFWSDKWMGPVIEEFMKENPDIEVQMERLTWSDGFNKIVTAFAAGDTPDVLELGSTWVAQFAADGALLEVDVSDLLDKYNMWDPVIYKGKYYGYPWVVSTRILFYNKELFRKAGLDPEIAPRTWDELLDAAKKINALGDDIFGFGIKTGQYTTWQTFLPFAWSNGGSVLSEDWKSAAVNSPEFVEALSFVQKLTKYSMIDSNLNVRQAFMQGKVGIIMDDVGRIKSFAKDAPELDFGYAVFVRPDKLWSKPTQFGGAEVIVIPRNTKYPKEAEKLARFIVEKRSAMAISSRIPTLLPADKSVKDDEFFKNQPGFFVIMNQLQFTKTPPAHPKWVEIQEILTQYITEVYNGTIDPQSAMDMAAEEINVILEEFEEEYGE</sequence>
<reference evidence="1 2" key="1">
    <citation type="submission" date="2009-06" db="EMBL/GenBank/DDBJ databases">
        <title>Complete sequence of Thermotogales bacterium TBF 19.5.1.</title>
        <authorList>
            <consortium name="US DOE Joint Genome Institute"/>
            <person name="Lucas S."/>
            <person name="Copeland A."/>
            <person name="Lapidus A."/>
            <person name="Glavina del Rio T."/>
            <person name="Tice H."/>
            <person name="Bruce D."/>
            <person name="Goodwin L."/>
            <person name="Pitluck S."/>
            <person name="Chertkov O."/>
            <person name="Brettin T."/>
            <person name="Detter J.C."/>
            <person name="Han C."/>
            <person name="Schmutz J."/>
            <person name="Larimer F."/>
            <person name="Land M."/>
            <person name="Hauser L."/>
            <person name="Kyrpides N."/>
            <person name="Ovchinnikova G."/>
            <person name="Noll K."/>
        </authorList>
    </citation>
    <scope>NUCLEOTIDE SEQUENCE [LARGE SCALE GENOMIC DNA]</scope>
    <source>
        <strain evidence="2">ATCC BAA-1733 / DSM 21960 / TBF 19.5.1</strain>
    </source>
</reference>
<dbReference type="SUPFAM" id="SSF53850">
    <property type="entry name" value="Periplasmic binding protein-like II"/>
    <property type="match status" value="1"/>
</dbReference>
<dbReference type="RefSeq" id="WP_015868246.1">
    <property type="nucleotide sequence ID" value="NC_012785.1"/>
</dbReference>
<evidence type="ECO:0000313" key="2">
    <source>
        <dbReference type="Proteomes" id="UP000002382"/>
    </source>
</evidence>
<dbReference type="KEGG" id="kol:Kole_0875"/>
<organism evidence="1 2">
    <name type="scientific">Kosmotoga olearia (strain ATCC BAA-1733 / DSM 21960 / TBF 19.5.1)</name>
    <dbReference type="NCBI Taxonomy" id="521045"/>
    <lineage>
        <taxon>Bacteria</taxon>
        <taxon>Thermotogati</taxon>
        <taxon>Thermotogota</taxon>
        <taxon>Thermotogae</taxon>
        <taxon>Kosmotogales</taxon>
        <taxon>Kosmotogaceae</taxon>
        <taxon>Kosmotoga</taxon>
    </lineage>
</organism>
<reference evidence="1 2" key="2">
    <citation type="journal article" date="2011" name="J. Bacteriol.">
        <title>Genome Sequence of Kosmotoga olearia Strain TBF 19.5.1, a Thermophilic Bacterium with a Wide Growth Temperature Range, Isolated from the Troll B Oil Platform in the North Sea.</title>
        <authorList>
            <person name="Swithers K.S."/>
            <person name="Dipippo J.L."/>
            <person name="Bruce D.C."/>
            <person name="Detter C."/>
            <person name="Tapia R."/>
            <person name="Han S."/>
            <person name="Goodwin L.A."/>
            <person name="Han J."/>
            <person name="Woyke T."/>
            <person name="Pitluck S."/>
            <person name="Pennacchio L."/>
            <person name="Nolan M."/>
            <person name="Mikhailova N."/>
            <person name="Land M.L."/>
            <person name="Nesbo C.L."/>
            <person name="Gogarten J.P."/>
            <person name="Noll K.M."/>
        </authorList>
    </citation>
    <scope>NUCLEOTIDE SEQUENCE [LARGE SCALE GENOMIC DNA]</scope>
    <source>
        <strain evidence="2">ATCC BAA-1733 / DSM 21960 / TBF 19.5.1</strain>
    </source>
</reference>
<dbReference type="CDD" id="cd14747">
    <property type="entry name" value="PBP2_MalE"/>
    <property type="match status" value="1"/>
</dbReference>
<proteinExistence type="predicted"/>